<evidence type="ECO:0000313" key="1">
    <source>
        <dbReference type="EMBL" id="MPC20658.1"/>
    </source>
</evidence>
<dbReference type="EMBL" id="VSRR010000897">
    <property type="protein sequence ID" value="MPC20658.1"/>
    <property type="molecule type" value="Genomic_DNA"/>
</dbReference>
<dbReference type="AlphaFoldDB" id="A0A5B7DH36"/>
<name>A0A5B7DH36_PORTR</name>
<reference evidence="1 2" key="1">
    <citation type="submission" date="2019-05" db="EMBL/GenBank/DDBJ databases">
        <title>Another draft genome of Portunus trituberculatus and its Hox gene families provides insights of decapod evolution.</title>
        <authorList>
            <person name="Jeong J.-H."/>
            <person name="Song I."/>
            <person name="Kim S."/>
            <person name="Choi T."/>
            <person name="Kim D."/>
            <person name="Ryu S."/>
            <person name="Kim W."/>
        </authorList>
    </citation>
    <scope>NUCLEOTIDE SEQUENCE [LARGE SCALE GENOMIC DNA]</scope>
    <source>
        <tissue evidence="1">Muscle</tissue>
    </source>
</reference>
<comment type="caution">
    <text evidence="1">The sequence shown here is derived from an EMBL/GenBank/DDBJ whole genome shotgun (WGS) entry which is preliminary data.</text>
</comment>
<evidence type="ECO:0000313" key="2">
    <source>
        <dbReference type="Proteomes" id="UP000324222"/>
    </source>
</evidence>
<organism evidence="1 2">
    <name type="scientific">Portunus trituberculatus</name>
    <name type="common">Swimming crab</name>
    <name type="synonym">Neptunus trituberculatus</name>
    <dbReference type="NCBI Taxonomy" id="210409"/>
    <lineage>
        <taxon>Eukaryota</taxon>
        <taxon>Metazoa</taxon>
        <taxon>Ecdysozoa</taxon>
        <taxon>Arthropoda</taxon>
        <taxon>Crustacea</taxon>
        <taxon>Multicrustacea</taxon>
        <taxon>Malacostraca</taxon>
        <taxon>Eumalacostraca</taxon>
        <taxon>Eucarida</taxon>
        <taxon>Decapoda</taxon>
        <taxon>Pleocyemata</taxon>
        <taxon>Brachyura</taxon>
        <taxon>Eubrachyura</taxon>
        <taxon>Portunoidea</taxon>
        <taxon>Portunidae</taxon>
        <taxon>Portuninae</taxon>
        <taxon>Portunus</taxon>
    </lineage>
</organism>
<accession>A0A5B7DH36</accession>
<sequence>MVKTHPSTEEIKAYSVSQMQDSTDEVSYYMYQDTFSYSFCVLFAITERDTMMQQACLAMSRSQVIHRDMGTVPRLALLLRLSHMKSTFYPIPRRGDEWKSLVGSEVTGEDGEQERSHIQLLFRNYGG</sequence>
<keyword evidence="2" id="KW-1185">Reference proteome</keyword>
<proteinExistence type="predicted"/>
<protein>
    <submittedName>
        <fullName evidence="1">Uncharacterized protein</fullName>
    </submittedName>
</protein>
<dbReference type="Proteomes" id="UP000324222">
    <property type="component" value="Unassembled WGS sequence"/>
</dbReference>
<gene>
    <name evidence="1" type="ORF">E2C01_013615</name>
</gene>